<sequence length="129" mass="14574">MNANQNFIIKMGLQLIFLLIRPHLVLCIHSFIYVQVKLYPFICINKYAPFHDQKPLGVIITFAGVPSSIALLPSKASFGVDENIAVSLSHSFSNTPSKNWIHGYVNSPLSHHKHHNYKGKLRNQVPQLT</sequence>
<protein>
    <submittedName>
        <fullName evidence="1">Uncharacterized protein</fullName>
    </submittedName>
</protein>
<reference evidence="1 2" key="1">
    <citation type="journal article" date="2023" name="Plants (Basel)">
        <title>Bridging the Gap: Combining Genomics and Transcriptomics Approaches to Understand Stylosanthes scabra, an Orphan Legume from the Brazilian Caatinga.</title>
        <authorList>
            <person name="Ferreira-Neto J.R.C."/>
            <person name="da Silva M.D."/>
            <person name="Binneck E."/>
            <person name="de Melo N.F."/>
            <person name="da Silva R.H."/>
            <person name="de Melo A.L.T.M."/>
            <person name="Pandolfi V."/>
            <person name="Bustamante F.O."/>
            <person name="Brasileiro-Vidal A.C."/>
            <person name="Benko-Iseppon A.M."/>
        </authorList>
    </citation>
    <scope>NUCLEOTIDE SEQUENCE [LARGE SCALE GENOMIC DNA]</scope>
    <source>
        <tissue evidence="1">Leaves</tissue>
    </source>
</reference>
<name>A0ABU6WDD3_9FABA</name>
<organism evidence="1 2">
    <name type="scientific">Stylosanthes scabra</name>
    <dbReference type="NCBI Taxonomy" id="79078"/>
    <lineage>
        <taxon>Eukaryota</taxon>
        <taxon>Viridiplantae</taxon>
        <taxon>Streptophyta</taxon>
        <taxon>Embryophyta</taxon>
        <taxon>Tracheophyta</taxon>
        <taxon>Spermatophyta</taxon>
        <taxon>Magnoliopsida</taxon>
        <taxon>eudicotyledons</taxon>
        <taxon>Gunneridae</taxon>
        <taxon>Pentapetalae</taxon>
        <taxon>rosids</taxon>
        <taxon>fabids</taxon>
        <taxon>Fabales</taxon>
        <taxon>Fabaceae</taxon>
        <taxon>Papilionoideae</taxon>
        <taxon>50 kb inversion clade</taxon>
        <taxon>dalbergioids sensu lato</taxon>
        <taxon>Dalbergieae</taxon>
        <taxon>Pterocarpus clade</taxon>
        <taxon>Stylosanthes</taxon>
    </lineage>
</organism>
<evidence type="ECO:0000313" key="1">
    <source>
        <dbReference type="EMBL" id="MED6183294.1"/>
    </source>
</evidence>
<dbReference type="EMBL" id="JASCZI010181422">
    <property type="protein sequence ID" value="MED6183294.1"/>
    <property type="molecule type" value="Genomic_DNA"/>
</dbReference>
<accession>A0ABU6WDD3</accession>
<proteinExistence type="predicted"/>
<gene>
    <name evidence="1" type="ORF">PIB30_036560</name>
</gene>
<evidence type="ECO:0000313" key="2">
    <source>
        <dbReference type="Proteomes" id="UP001341840"/>
    </source>
</evidence>
<comment type="caution">
    <text evidence="1">The sequence shown here is derived from an EMBL/GenBank/DDBJ whole genome shotgun (WGS) entry which is preliminary data.</text>
</comment>
<dbReference type="Proteomes" id="UP001341840">
    <property type="component" value="Unassembled WGS sequence"/>
</dbReference>
<keyword evidence="2" id="KW-1185">Reference proteome</keyword>